<keyword evidence="3" id="KW-1185">Reference proteome</keyword>
<protein>
    <submittedName>
        <fullName evidence="2">Uncharacterized protein</fullName>
    </submittedName>
</protein>
<dbReference type="Proteomes" id="UP000542776">
    <property type="component" value="Unassembled WGS sequence"/>
</dbReference>
<evidence type="ECO:0000313" key="2">
    <source>
        <dbReference type="EMBL" id="MBB3999937.1"/>
    </source>
</evidence>
<name>A0A7W6H7E9_9HYPH</name>
<evidence type="ECO:0000313" key="3">
    <source>
        <dbReference type="Proteomes" id="UP000542776"/>
    </source>
</evidence>
<reference evidence="2 3" key="1">
    <citation type="submission" date="2020-08" db="EMBL/GenBank/DDBJ databases">
        <title>Genomic Encyclopedia of Type Strains, Phase IV (KMG-IV): sequencing the most valuable type-strain genomes for metagenomic binning, comparative biology and taxonomic classification.</title>
        <authorList>
            <person name="Goeker M."/>
        </authorList>
    </citation>
    <scope>NUCLEOTIDE SEQUENCE [LARGE SCALE GENOMIC DNA]</scope>
    <source>
        <strain evidence="2 3">DSM 102238</strain>
    </source>
</reference>
<feature type="compositionally biased region" description="Basic and acidic residues" evidence="1">
    <location>
        <begin position="16"/>
        <end position="27"/>
    </location>
</feature>
<feature type="compositionally biased region" description="Low complexity" evidence="1">
    <location>
        <begin position="49"/>
        <end position="67"/>
    </location>
</feature>
<gene>
    <name evidence="2" type="ORF">GGR04_003809</name>
</gene>
<evidence type="ECO:0000256" key="1">
    <source>
        <dbReference type="SAM" id="MobiDB-lite"/>
    </source>
</evidence>
<sequence>MSEQKGFFRRIFSFGAKEEDRKTDETGLPRVNDATGQRPDATAAEIHQPAAASTETDAEAGASAAEPAGGGITPLTPRDAGDASSVEAEKKTLK</sequence>
<accession>A0A7W6H7E9</accession>
<proteinExistence type="predicted"/>
<organism evidence="2 3">
    <name type="scientific">Aureimonas pseudogalii</name>
    <dbReference type="NCBI Taxonomy" id="1744844"/>
    <lineage>
        <taxon>Bacteria</taxon>
        <taxon>Pseudomonadati</taxon>
        <taxon>Pseudomonadota</taxon>
        <taxon>Alphaproteobacteria</taxon>
        <taxon>Hyphomicrobiales</taxon>
        <taxon>Aurantimonadaceae</taxon>
        <taxon>Aureimonas</taxon>
    </lineage>
</organism>
<dbReference type="RefSeq" id="WP_183201438.1">
    <property type="nucleotide sequence ID" value="NZ_JACIEK010000013.1"/>
</dbReference>
<dbReference type="AlphaFoldDB" id="A0A7W6H7E9"/>
<feature type="region of interest" description="Disordered" evidence="1">
    <location>
        <begin position="1"/>
        <end position="94"/>
    </location>
</feature>
<comment type="caution">
    <text evidence="2">The sequence shown here is derived from an EMBL/GenBank/DDBJ whole genome shotgun (WGS) entry which is preliminary data.</text>
</comment>
<dbReference type="EMBL" id="JACIEK010000013">
    <property type="protein sequence ID" value="MBB3999937.1"/>
    <property type="molecule type" value="Genomic_DNA"/>
</dbReference>